<protein>
    <recommendedName>
        <fullName evidence="1">DnaJ homologue subfamily C member 28 conserved domain-containing protein</fullName>
    </recommendedName>
</protein>
<accession>A0A1I1UIG4</accession>
<dbReference type="InterPro" id="IPR052573">
    <property type="entry name" value="DnaJ_C_subfamily_28"/>
</dbReference>
<gene>
    <name evidence="2" type="ORF">SAMN05216378_1071</name>
</gene>
<evidence type="ECO:0000259" key="1">
    <source>
        <dbReference type="Pfam" id="PF09350"/>
    </source>
</evidence>
<keyword evidence="3" id="KW-1185">Reference proteome</keyword>
<dbReference type="AlphaFoldDB" id="A0A1I1UIG4"/>
<dbReference type="OrthoDB" id="9798476at2"/>
<dbReference type="PANTHER" id="PTHR39158:SF1">
    <property type="entry name" value="DNAJ HOMOLOG SUBFAMILY C MEMBER 28"/>
    <property type="match status" value="1"/>
</dbReference>
<sequence>MEYMSSLVEQRIQEAMAKGEFDNLQGKGQPLELEDNSHVPEELRVAYKLLSNAGMIPEEMVVKKEIVSLRDMIRLCQNPDEQAVLKKKLTEKELRYKMLMDARGLQQSPVFQQYESKILKKFEGVE</sequence>
<dbReference type="Proteomes" id="UP000198855">
    <property type="component" value="Unassembled WGS sequence"/>
</dbReference>
<evidence type="ECO:0000313" key="2">
    <source>
        <dbReference type="EMBL" id="SFD70375.1"/>
    </source>
</evidence>
<evidence type="ECO:0000313" key="3">
    <source>
        <dbReference type="Proteomes" id="UP000198855"/>
    </source>
</evidence>
<reference evidence="3" key="1">
    <citation type="submission" date="2016-10" db="EMBL/GenBank/DDBJ databases">
        <authorList>
            <person name="Varghese N."/>
            <person name="Submissions S."/>
        </authorList>
    </citation>
    <scope>NUCLEOTIDE SEQUENCE [LARGE SCALE GENOMIC DNA]</scope>
    <source>
        <strain evidence="3">CGMCC 1.10784</strain>
    </source>
</reference>
<dbReference type="PANTHER" id="PTHR39158">
    <property type="entry name" value="OS08G0560600 PROTEIN"/>
    <property type="match status" value="1"/>
</dbReference>
<organism evidence="2 3">
    <name type="scientific">Paenibacillus catalpae</name>
    <dbReference type="NCBI Taxonomy" id="1045775"/>
    <lineage>
        <taxon>Bacteria</taxon>
        <taxon>Bacillati</taxon>
        <taxon>Bacillota</taxon>
        <taxon>Bacilli</taxon>
        <taxon>Bacillales</taxon>
        <taxon>Paenibacillaceae</taxon>
        <taxon>Paenibacillus</taxon>
    </lineage>
</organism>
<proteinExistence type="predicted"/>
<dbReference type="EMBL" id="FOMT01000001">
    <property type="protein sequence ID" value="SFD70375.1"/>
    <property type="molecule type" value="Genomic_DNA"/>
</dbReference>
<dbReference type="InterPro" id="IPR018961">
    <property type="entry name" value="DnaJ_homolog_subfam-C_membr-28"/>
</dbReference>
<feature type="domain" description="DnaJ homologue subfamily C member 28 conserved" evidence="1">
    <location>
        <begin position="7"/>
        <end position="74"/>
    </location>
</feature>
<dbReference type="STRING" id="1045775.SAMN05216378_1071"/>
<dbReference type="Pfam" id="PF09350">
    <property type="entry name" value="DJC28_CD"/>
    <property type="match status" value="1"/>
</dbReference>
<name>A0A1I1UIG4_9BACL</name>